<feature type="domain" description="SAM" evidence="5">
    <location>
        <begin position="17"/>
        <end position="80"/>
    </location>
</feature>
<dbReference type="InterPro" id="IPR000159">
    <property type="entry name" value="RA_dom"/>
</dbReference>
<evidence type="ECO:0000313" key="8">
    <source>
        <dbReference type="Proteomes" id="UP000306050"/>
    </source>
</evidence>
<feature type="domain" description="Ras-associating" evidence="6">
    <location>
        <begin position="415"/>
        <end position="494"/>
    </location>
</feature>
<dbReference type="Pfam" id="PF00018">
    <property type="entry name" value="SH3_1"/>
    <property type="match status" value="1"/>
</dbReference>
<dbReference type="PROSITE" id="PS50002">
    <property type="entry name" value="SH3"/>
    <property type="match status" value="1"/>
</dbReference>
<evidence type="ECO:0000256" key="1">
    <source>
        <dbReference type="ARBA" id="ARBA00022443"/>
    </source>
</evidence>
<dbReference type="Pfam" id="PF00788">
    <property type="entry name" value="RA"/>
    <property type="match status" value="1"/>
</dbReference>
<dbReference type="SUPFAM" id="SSF50044">
    <property type="entry name" value="SH3-domain"/>
    <property type="match status" value="2"/>
</dbReference>
<feature type="compositionally biased region" description="Low complexity" evidence="3">
    <location>
        <begin position="167"/>
        <end position="185"/>
    </location>
</feature>
<dbReference type="CDD" id="cd00174">
    <property type="entry name" value="SH3"/>
    <property type="match status" value="2"/>
</dbReference>
<feature type="compositionally biased region" description="Polar residues" evidence="3">
    <location>
        <begin position="188"/>
        <end position="212"/>
    </location>
</feature>
<gene>
    <name evidence="7" type="ORF">EX895_003017</name>
</gene>
<dbReference type="InterPro" id="IPR036028">
    <property type="entry name" value="SH3-like_dom_sf"/>
</dbReference>
<organism evidence="7 8">
    <name type="scientific">Sporisorium graminicola</name>
    <dbReference type="NCBI Taxonomy" id="280036"/>
    <lineage>
        <taxon>Eukaryota</taxon>
        <taxon>Fungi</taxon>
        <taxon>Dikarya</taxon>
        <taxon>Basidiomycota</taxon>
        <taxon>Ustilaginomycotina</taxon>
        <taxon>Ustilaginomycetes</taxon>
        <taxon>Ustilaginales</taxon>
        <taxon>Ustilaginaceae</taxon>
        <taxon>Sporisorium</taxon>
    </lineage>
</organism>
<dbReference type="Gene3D" id="2.30.30.40">
    <property type="entry name" value="SH3 Domains"/>
    <property type="match status" value="2"/>
</dbReference>
<feature type="region of interest" description="Disordered" evidence="3">
    <location>
        <begin position="773"/>
        <end position="797"/>
    </location>
</feature>
<feature type="region of interest" description="Disordered" evidence="3">
    <location>
        <begin position="235"/>
        <end position="254"/>
    </location>
</feature>
<accession>A0A4U7KTQ3</accession>
<evidence type="ECO:0000259" key="4">
    <source>
        <dbReference type="PROSITE" id="PS50002"/>
    </source>
</evidence>
<dbReference type="InterPro" id="IPR001452">
    <property type="entry name" value="SH3_domain"/>
</dbReference>
<dbReference type="CDD" id="cd01786">
    <property type="entry name" value="RA_STE50"/>
    <property type="match status" value="1"/>
</dbReference>
<keyword evidence="8" id="KW-1185">Reference proteome</keyword>
<protein>
    <recommendedName>
        <fullName evidence="9">MAP kinase pathway-interacting protein</fullName>
    </recommendedName>
</protein>
<dbReference type="Pfam" id="PF07647">
    <property type="entry name" value="SAM_2"/>
    <property type="match status" value="1"/>
</dbReference>
<dbReference type="Proteomes" id="UP000306050">
    <property type="component" value="Chromosome SGRAM_19"/>
</dbReference>
<dbReference type="InterPro" id="IPR029071">
    <property type="entry name" value="Ubiquitin-like_domsf"/>
</dbReference>
<feature type="compositionally biased region" description="Low complexity" evidence="3">
    <location>
        <begin position="294"/>
        <end position="306"/>
    </location>
</feature>
<feature type="region of interest" description="Disordered" evidence="3">
    <location>
        <begin position="507"/>
        <end position="549"/>
    </location>
</feature>
<feature type="region of interest" description="Disordered" evidence="3">
    <location>
        <begin position="264"/>
        <end position="345"/>
    </location>
</feature>
<evidence type="ECO:0000256" key="2">
    <source>
        <dbReference type="PROSITE-ProRule" id="PRU00192"/>
    </source>
</evidence>
<dbReference type="AlphaFoldDB" id="A0A4U7KTQ3"/>
<dbReference type="SMART" id="SM00314">
    <property type="entry name" value="RA"/>
    <property type="match status" value="1"/>
</dbReference>
<feature type="compositionally biased region" description="Polar residues" evidence="3">
    <location>
        <begin position="272"/>
        <end position="291"/>
    </location>
</feature>
<dbReference type="GO" id="GO:0007165">
    <property type="term" value="P:signal transduction"/>
    <property type="evidence" value="ECO:0007669"/>
    <property type="project" value="InterPro"/>
</dbReference>
<sequence>MTSHSPTSSPTIHVSKWSEQQVVDWLTTVGLSKYARDFKTNGISGDVLILLDEEALKDIGVVTIGQRLALLSAIYRLKQQFGIPIQEGDWVPKAVEAQEQATNSLTTAHMASALRQRDDRIRLLESQILRLADYLARFQQDMASVARHVGVKAHSIDTPITLVSNSLHSQHSSESSASSMSGFASNPDLASTASSSLPMESPTSRNFTGLVSPTRTGFSYPAGHAMSGFKPATVTSARSDSIGGNSPMTPTTTAAQSYAANPSNAAAAGDLSPTQSTHSATPTSLGSQPGFSHQLPSQQQQQQPLSAGSTSMVSPTRRLAHQNSLAQPDAPGPSRPRAGSLGAATALSSSTSPFANTGAGSAISASSAASTTLERDARKDASAIALTEPSPKSAVAPASGSSTSVATSAAANTGSSDSNPYKSFRVTLDDPCYKVLPAALKKYKINDDWRKYALFICYGKTERCLSYDEKPLLLFQKLKENEQSPVFMLRHIRDVKSPIAIAEAKAASKLQEREKGGGSPTKKRSAPRADRRRVIAGTPPPGALVTNVSNPVEVGPAADLPERNKVTRTYAVAIYPYMPERDDEFDVNVGDTFVVINKAKGWWIVQRDAKRDGAGDVVYSVPASEASSSEDSGITYSNYRAEHASGWVPAGCLLETSRPLSSIVEAEAVSPSHMRTGPSTISNPSTPTVLASGAQMDAKRASIPPALITSTSTPGIMLMDYQSAEGDLDLRKDERLRVFKRYNHWSYCVQEREGHARGWVPSWYIGKLSSSSSSSSSAGSAGGAVTKSPSSNALPSIGSADSRYTHLGSSDLAAAAGGGVTGSPLYDASMGQKEDMLAAAIASST</sequence>
<comment type="caution">
    <text evidence="7">The sequence shown here is derived from an EMBL/GenBank/DDBJ whole genome shotgun (WGS) entry which is preliminary data.</text>
</comment>
<dbReference type="Gene3D" id="1.10.150.50">
    <property type="entry name" value="Transcription Factor, Ets-1"/>
    <property type="match status" value="1"/>
</dbReference>
<name>A0A4U7KTQ3_9BASI</name>
<evidence type="ECO:0008006" key="9">
    <source>
        <dbReference type="Google" id="ProtNLM"/>
    </source>
</evidence>
<dbReference type="EMBL" id="SRRM01000011">
    <property type="protein sequence ID" value="TKY87921.1"/>
    <property type="molecule type" value="Genomic_DNA"/>
</dbReference>
<keyword evidence="1 2" id="KW-0728">SH3 domain</keyword>
<feature type="compositionally biased region" description="Polar residues" evidence="3">
    <location>
        <begin position="235"/>
        <end position="253"/>
    </location>
</feature>
<dbReference type="PANTHER" id="PTHR12573">
    <property type="entry name" value="AT09986P-RELATED"/>
    <property type="match status" value="1"/>
</dbReference>
<dbReference type="KEGG" id="sgra:EX895_003017"/>
<dbReference type="SMART" id="SM00326">
    <property type="entry name" value="SH3"/>
    <property type="match status" value="2"/>
</dbReference>
<dbReference type="PANTHER" id="PTHR12573:SF4">
    <property type="entry name" value="AT09986P-RELATED"/>
    <property type="match status" value="1"/>
</dbReference>
<dbReference type="Gene3D" id="3.10.20.90">
    <property type="entry name" value="Phosphatidylinositol 3-kinase Catalytic Subunit, Chain A, domain 1"/>
    <property type="match status" value="1"/>
</dbReference>
<reference evidence="7 8" key="1">
    <citation type="submission" date="2019-05" db="EMBL/GenBank/DDBJ databases">
        <title>Sporisorium graminicola CBS 10092 draft sequencing and annotation.</title>
        <authorList>
            <person name="Solano-Gonzalez S."/>
            <person name="Caddick M.X."/>
            <person name="Darby A."/>
        </authorList>
    </citation>
    <scope>NUCLEOTIDE SEQUENCE [LARGE SCALE GENOMIC DNA]</scope>
    <source>
        <strain evidence="7 8">CBS 10092</strain>
    </source>
</reference>
<dbReference type="SUPFAM" id="SSF54236">
    <property type="entry name" value="Ubiquitin-like"/>
    <property type="match status" value="1"/>
</dbReference>
<evidence type="ECO:0000313" key="7">
    <source>
        <dbReference type="EMBL" id="TKY87921.1"/>
    </source>
</evidence>
<dbReference type="GeneID" id="40725912"/>
<dbReference type="InterPro" id="IPR013761">
    <property type="entry name" value="SAM/pointed_sf"/>
</dbReference>
<dbReference type="SUPFAM" id="SSF47769">
    <property type="entry name" value="SAM/Pointed domain"/>
    <property type="match status" value="1"/>
</dbReference>
<dbReference type="OrthoDB" id="8883818at2759"/>
<dbReference type="PROSITE" id="PS50200">
    <property type="entry name" value="RA"/>
    <property type="match status" value="1"/>
</dbReference>
<dbReference type="PROSITE" id="PS50105">
    <property type="entry name" value="SAM_DOMAIN"/>
    <property type="match status" value="1"/>
</dbReference>
<evidence type="ECO:0000259" key="6">
    <source>
        <dbReference type="PROSITE" id="PS50200"/>
    </source>
</evidence>
<evidence type="ECO:0000259" key="5">
    <source>
        <dbReference type="PROSITE" id="PS50105"/>
    </source>
</evidence>
<feature type="domain" description="SH3" evidence="4">
    <location>
        <begin position="566"/>
        <end position="658"/>
    </location>
</feature>
<proteinExistence type="predicted"/>
<dbReference type="InterPro" id="IPR001660">
    <property type="entry name" value="SAM"/>
</dbReference>
<dbReference type="SMART" id="SM00454">
    <property type="entry name" value="SAM"/>
    <property type="match status" value="1"/>
</dbReference>
<feature type="region of interest" description="Disordered" evidence="3">
    <location>
        <begin position="167"/>
        <end position="212"/>
    </location>
</feature>
<dbReference type="RefSeq" id="XP_029739906.1">
    <property type="nucleotide sequence ID" value="XM_029883615.1"/>
</dbReference>
<evidence type="ECO:0000256" key="3">
    <source>
        <dbReference type="SAM" id="MobiDB-lite"/>
    </source>
</evidence>